<feature type="region of interest" description="Disordered" evidence="7">
    <location>
        <begin position="526"/>
        <end position="547"/>
    </location>
</feature>
<evidence type="ECO:0000256" key="5">
    <source>
        <dbReference type="ARBA" id="ARBA00022989"/>
    </source>
</evidence>
<keyword evidence="2" id="KW-1003">Cell membrane</keyword>
<name>A0ABT6BCB7_9GAMM</name>
<evidence type="ECO:0000313" key="10">
    <source>
        <dbReference type="EMBL" id="MDF4025732.1"/>
    </source>
</evidence>
<protein>
    <submittedName>
        <fullName evidence="10">MlaD family protein</fullName>
    </submittedName>
</protein>
<evidence type="ECO:0000259" key="9">
    <source>
        <dbReference type="Pfam" id="PF02470"/>
    </source>
</evidence>
<dbReference type="PANTHER" id="PTHR30462">
    <property type="entry name" value="INTERMEMBRANE TRANSPORT PROTEIN PQIB-RELATED"/>
    <property type="match status" value="1"/>
</dbReference>
<evidence type="ECO:0000256" key="1">
    <source>
        <dbReference type="ARBA" id="ARBA00004533"/>
    </source>
</evidence>
<keyword evidence="5 8" id="KW-1133">Transmembrane helix</keyword>
<evidence type="ECO:0000256" key="6">
    <source>
        <dbReference type="ARBA" id="ARBA00023136"/>
    </source>
</evidence>
<dbReference type="PANTHER" id="PTHR30462:SF0">
    <property type="entry name" value="INTERMEMBRANE TRANSPORT PROTEIN YEBT"/>
    <property type="match status" value="1"/>
</dbReference>
<dbReference type="InterPro" id="IPR051800">
    <property type="entry name" value="PqiA-PqiB_transport"/>
</dbReference>
<evidence type="ECO:0000256" key="4">
    <source>
        <dbReference type="ARBA" id="ARBA00022692"/>
    </source>
</evidence>
<organism evidence="10 11">
    <name type="scientific">Luteibacter sahnii</name>
    <dbReference type="NCBI Taxonomy" id="3021977"/>
    <lineage>
        <taxon>Bacteria</taxon>
        <taxon>Pseudomonadati</taxon>
        <taxon>Pseudomonadota</taxon>
        <taxon>Gammaproteobacteria</taxon>
        <taxon>Lysobacterales</taxon>
        <taxon>Rhodanobacteraceae</taxon>
        <taxon>Luteibacter</taxon>
    </lineage>
</organism>
<dbReference type="Proteomes" id="UP001528850">
    <property type="component" value="Unassembled WGS sequence"/>
</dbReference>
<evidence type="ECO:0000256" key="7">
    <source>
        <dbReference type="SAM" id="MobiDB-lite"/>
    </source>
</evidence>
<feature type="domain" description="Mce/MlaD" evidence="9">
    <location>
        <begin position="47"/>
        <end position="138"/>
    </location>
</feature>
<evidence type="ECO:0000256" key="8">
    <source>
        <dbReference type="SAM" id="Phobius"/>
    </source>
</evidence>
<reference evidence="10 11" key="1">
    <citation type="journal article" date="2024" name="Curr. Microbiol.">
        <title>Luteibacter sahnii sp. nov., A Novel Yellow-Colored Xanthomonadin Pigment Producing Probiotic Bacterium from Healthy Rice Seed Microbiome.</title>
        <authorList>
            <person name="Jaiswal G."/>
            <person name="Rana R."/>
            <person name="Nayak P.K."/>
            <person name="Chouhan R."/>
            <person name="Gandhi S.G."/>
            <person name="Patel H.K."/>
            <person name="Patil P.B."/>
        </authorList>
    </citation>
    <scope>NUCLEOTIDE SEQUENCE [LARGE SCALE GENOMIC DNA]</scope>
    <source>
        <strain evidence="10 11">PPL201</strain>
    </source>
</reference>
<keyword evidence="4 8" id="KW-0812">Transmembrane</keyword>
<feature type="compositionally biased region" description="Low complexity" evidence="7">
    <location>
        <begin position="530"/>
        <end position="547"/>
    </location>
</feature>
<evidence type="ECO:0000256" key="3">
    <source>
        <dbReference type="ARBA" id="ARBA00022519"/>
    </source>
</evidence>
<proteinExistence type="predicted"/>
<gene>
    <name evidence="10" type="ORF">P3W24_12215</name>
</gene>
<evidence type="ECO:0000313" key="11">
    <source>
        <dbReference type="Proteomes" id="UP001528850"/>
    </source>
</evidence>
<keyword evidence="6 8" id="KW-0472">Membrane</keyword>
<feature type="domain" description="Mce/MlaD" evidence="9">
    <location>
        <begin position="162"/>
        <end position="222"/>
    </location>
</feature>
<sequence length="547" mass="57980">MNPPFPSEPGAPVVSTTRRRPSLVWLVPTVAAVIGLSMLLHAWLSSGPTITISFMTASGLEAGKTPVKYKDVTVGVVSAIDLSPDGSRVMATVQLDQSAASLARVDSRFWVVRPRIGLGGVSGIDTLLSGAYIGVDKGTGSATGKRFVGLETPPTVAHGSQGRSFVLRAKDLGSIDIGSPVYFRRIQVGQVASYRLAEDGREVDLQVFVNAPYDRFVTAATRFWNASGVDVSLGADGLKLNTQSLATVMAGGIAFATLAHGGAEVRAASGAAYDLAKDEKEAMASTGGPAQFFQLVFEHSLRGLVVGAPVEFFGQSIGEVASVRLDYAPDKQKFVTAVGISVYPNRLGPVLEKLPKSDGDAERRTARFLAGMVAQGLRAQARSGNLLTGQLYISLDFLPRSPPANFDVDARPLVLPTVNGDLDQMQEQVASIVSKLDKLPLESIGQHVDASLKDLDEVLRQLHGQVLPEATQSLQQVRSTLGAAQGLVDPQAPLQQNIGQALEQVQRAARSLREFLDMLNRHPESLLRGRPASSAPPVAAPASRTVP</sequence>
<comment type="subcellular location">
    <subcellularLocation>
        <location evidence="1">Cell inner membrane</location>
    </subcellularLocation>
</comment>
<comment type="caution">
    <text evidence="10">The sequence shown here is derived from an EMBL/GenBank/DDBJ whole genome shotgun (WGS) entry which is preliminary data.</text>
</comment>
<keyword evidence="3" id="KW-0997">Cell inner membrane</keyword>
<keyword evidence="11" id="KW-1185">Reference proteome</keyword>
<feature type="domain" description="Mce/MlaD" evidence="9">
    <location>
        <begin position="295"/>
        <end position="397"/>
    </location>
</feature>
<dbReference type="Pfam" id="PF02470">
    <property type="entry name" value="MlaD"/>
    <property type="match status" value="3"/>
</dbReference>
<accession>A0ABT6BCB7</accession>
<feature type="transmembrane region" description="Helical" evidence="8">
    <location>
        <begin position="23"/>
        <end position="44"/>
    </location>
</feature>
<evidence type="ECO:0000256" key="2">
    <source>
        <dbReference type="ARBA" id="ARBA00022475"/>
    </source>
</evidence>
<dbReference type="EMBL" id="JARJJS010000002">
    <property type="protein sequence ID" value="MDF4025732.1"/>
    <property type="molecule type" value="Genomic_DNA"/>
</dbReference>
<dbReference type="InterPro" id="IPR003399">
    <property type="entry name" value="Mce/MlaD"/>
</dbReference>